<dbReference type="GO" id="GO:0016887">
    <property type="term" value="F:ATP hydrolysis activity"/>
    <property type="evidence" value="ECO:0007669"/>
    <property type="project" value="InterPro"/>
</dbReference>
<dbReference type="KEGG" id="sgm:GCM10017557_00740"/>
<dbReference type="GO" id="GO:0003677">
    <property type="term" value="F:DNA binding"/>
    <property type="evidence" value="ECO:0007669"/>
    <property type="project" value="InterPro"/>
</dbReference>
<organism evidence="3 4">
    <name type="scientific">Streptomyces aurantiacus</name>
    <dbReference type="NCBI Taxonomy" id="47760"/>
    <lineage>
        <taxon>Bacteria</taxon>
        <taxon>Bacillati</taxon>
        <taxon>Actinomycetota</taxon>
        <taxon>Actinomycetes</taxon>
        <taxon>Kitasatosporales</taxon>
        <taxon>Streptomycetaceae</taxon>
        <taxon>Streptomyces</taxon>
        <taxon>Streptomyces aurantiacus group</taxon>
    </lineage>
</organism>
<protein>
    <recommendedName>
        <fullName evidence="2">HTH cro/C1-type domain-containing protein</fullName>
    </recommendedName>
</protein>
<gene>
    <name evidence="3" type="ORF">GCM10017557_00740</name>
</gene>
<dbReference type="PROSITE" id="PS50943">
    <property type="entry name" value="HTH_CROC1"/>
    <property type="match status" value="1"/>
</dbReference>
<dbReference type="RefSeq" id="WP_190849000.1">
    <property type="nucleotide sequence ID" value="NZ_AP023440.1"/>
</dbReference>
<feature type="domain" description="HTH cro/C1-type" evidence="2">
    <location>
        <begin position="14"/>
        <end position="69"/>
    </location>
</feature>
<keyword evidence="4" id="KW-1185">Reference proteome</keyword>
<dbReference type="SUPFAM" id="SSF47413">
    <property type="entry name" value="lambda repressor-like DNA-binding domains"/>
    <property type="match status" value="1"/>
</dbReference>
<dbReference type="Pfam" id="PF01381">
    <property type="entry name" value="HTH_3"/>
    <property type="match status" value="1"/>
</dbReference>
<dbReference type="InterPro" id="IPR010982">
    <property type="entry name" value="Lambda_DNA-bd_dom_sf"/>
</dbReference>
<evidence type="ECO:0000256" key="1">
    <source>
        <dbReference type="SAM" id="MobiDB-lite"/>
    </source>
</evidence>
<dbReference type="PANTHER" id="PTHR47691:SF3">
    <property type="entry name" value="HTH-TYPE TRANSCRIPTIONAL REGULATOR RV0890C-RELATED"/>
    <property type="match status" value="1"/>
</dbReference>
<evidence type="ECO:0000313" key="3">
    <source>
        <dbReference type="EMBL" id="BCL25215.1"/>
    </source>
</evidence>
<dbReference type="SUPFAM" id="SSF52540">
    <property type="entry name" value="P-loop containing nucleoside triphosphate hydrolases"/>
    <property type="match status" value="1"/>
</dbReference>
<dbReference type="InterPro" id="IPR049945">
    <property type="entry name" value="AAA_22"/>
</dbReference>
<dbReference type="InterPro" id="IPR001387">
    <property type="entry name" value="Cro/C1-type_HTH"/>
</dbReference>
<accession>A0A7G1NWE5</accession>
<dbReference type="CDD" id="cd00093">
    <property type="entry name" value="HTH_XRE"/>
    <property type="match status" value="1"/>
</dbReference>
<evidence type="ECO:0000313" key="4">
    <source>
        <dbReference type="Proteomes" id="UP000516444"/>
    </source>
</evidence>
<evidence type="ECO:0000259" key="2">
    <source>
        <dbReference type="PROSITE" id="PS50943"/>
    </source>
</evidence>
<dbReference type="Gene3D" id="3.40.50.300">
    <property type="entry name" value="P-loop containing nucleotide triphosphate hydrolases"/>
    <property type="match status" value="1"/>
</dbReference>
<reference evidence="3 4" key="1">
    <citation type="journal article" date="2014" name="Int. J. Syst. Evol. Microbiol.">
        <title>Complete genome sequence of Corynebacterium casei LMG S-19264T (=DSM 44701T), isolated from a smear-ripened cheese.</title>
        <authorList>
            <consortium name="US DOE Joint Genome Institute (JGI-PGF)"/>
            <person name="Walter F."/>
            <person name="Albersmeier A."/>
            <person name="Kalinowski J."/>
            <person name="Ruckert C."/>
        </authorList>
    </citation>
    <scope>NUCLEOTIDE SEQUENCE [LARGE SCALE GENOMIC DNA]</scope>
    <source>
        <strain evidence="3 4">JCM 4677</strain>
    </source>
</reference>
<feature type="region of interest" description="Disordered" evidence="1">
    <location>
        <begin position="70"/>
        <end position="100"/>
    </location>
</feature>
<dbReference type="Proteomes" id="UP000516444">
    <property type="component" value="Chromosome"/>
</dbReference>
<name>A0A7G1NWE5_9ACTN</name>
<proteinExistence type="predicted"/>
<dbReference type="InterPro" id="IPR027417">
    <property type="entry name" value="P-loop_NTPase"/>
</dbReference>
<dbReference type="PANTHER" id="PTHR47691">
    <property type="entry name" value="REGULATOR-RELATED"/>
    <property type="match status" value="1"/>
</dbReference>
<dbReference type="EMBL" id="AP023440">
    <property type="protein sequence ID" value="BCL25215.1"/>
    <property type="molecule type" value="Genomic_DNA"/>
</dbReference>
<dbReference type="Pfam" id="PF13401">
    <property type="entry name" value="AAA_22"/>
    <property type="match status" value="1"/>
</dbReference>
<dbReference type="AlphaFoldDB" id="A0A7G1NWE5"/>
<dbReference type="PRINTS" id="PR00364">
    <property type="entry name" value="DISEASERSIST"/>
</dbReference>
<sequence length="431" mass="46260">MSETLTSDTSATALVTAREAACLTQEDLAQRSGLSVRAIRNLETGHTSRPRRQSLLLLAEALGLPPAAADRLLSRPGAGHRSGSPRRLPPAELPAAPRHRLVGRDPLIASLRTLVTTREQRDHAQPAIVVGPPGSGKTSLVLQTAHGVRDQFPDGQVFVDLHPASSPPLGPDTLVRRILRSLGGVPAADNPEEAGAQLRDVLSTRHVLVVLDNADSEAQIRPLLVEDVSSAVLVAARRELPALPAQSLHRIGALSQWDAQAALEELVGPDRVQAEQPAALSILRSCARLPLALHIAGLWLAARPHRSLRDMAGRLLFEQDRLRALRVGDLSLQSSVAAHHRSLPLPVQAALAQLGTANDDFGVNDLVTRGVAPSRDMAMEILDELLYRQVLHISRIDDDGQIRYRLYDAVRLYVSHCLTASPAGCAAGGRV</sequence>
<dbReference type="SMART" id="SM00530">
    <property type="entry name" value="HTH_XRE"/>
    <property type="match status" value="1"/>
</dbReference>
<dbReference type="Gene3D" id="1.10.260.40">
    <property type="entry name" value="lambda repressor-like DNA-binding domains"/>
    <property type="match status" value="1"/>
</dbReference>